<comment type="caution">
    <text evidence="2">The sequence shown here is derived from an EMBL/GenBank/DDBJ whole genome shotgun (WGS) entry which is preliminary data.</text>
</comment>
<keyword evidence="1" id="KW-1133">Transmembrane helix</keyword>
<protein>
    <submittedName>
        <fullName evidence="2">Uncharacterized protein</fullName>
    </submittedName>
</protein>
<evidence type="ECO:0000256" key="1">
    <source>
        <dbReference type="SAM" id="Phobius"/>
    </source>
</evidence>
<sequence length="130" mass="13647">MITMIYWHPALAATVVRVLEGLLALHLVGWLATPPIPHPLFPLAIAAAGGGGGGDASTITQFFKNLYDNGIKPVAYAVALFFFAWGAIGLMFPHERSQDHAKAALYRALGGLALVLLATAISSIINNAAP</sequence>
<keyword evidence="3" id="KW-1185">Reference proteome</keyword>
<feature type="transmembrane region" description="Helical" evidence="1">
    <location>
        <begin position="104"/>
        <end position="125"/>
    </location>
</feature>
<dbReference type="EMBL" id="BNJG01000002">
    <property type="protein sequence ID" value="GHO56106.1"/>
    <property type="molecule type" value="Genomic_DNA"/>
</dbReference>
<feature type="transmembrane region" description="Helical" evidence="1">
    <location>
        <begin position="74"/>
        <end position="92"/>
    </location>
</feature>
<accession>A0ABQ3UTI8</accession>
<dbReference type="RefSeq" id="WP_201372682.1">
    <property type="nucleotide sequence ID" value="NZ_BNJG01000002.1"/>
</dbReference>
<name>A0ABQ3UTI8_9CHLR</name>
<evidence type="ECO:0000313" key="2">
    <source>
        <dbReference type="EMBL" id="GHO56106.1"/>
    </source>
</evidence>
<evidence type="ECO:0000313" key="3">
    <source>
        <dbReference type="Proteomes" id="UP000654345"/>
    </source>
</evidence>
<organism evidence="2 3">
    <name type="scientific">Ktedonobacter robiniae</name>
    <dbReference type="NCBI Taxonomy" id="2778365"/>
    <lineage>
        <taxon>Bacteria</taxon>
        <taxon>Bacillati</taxon>
        <taxon>Chloroflexota</taxon>
        <taxon>Ktedonobacteria</taxon>
        <taxon>Ktedonobacterales</taxon>
        <taxon>Ktedonobacteraceae</taxon>
        <taxon>Ktedonobacter</taxon>
    </lineage>
</organism>
<keyword evidence="1" id="KW-0812">Transmembrane</keyword>
<keyword evidence="1" id="KW-0472">Membrane</keyword>
<reference evidence="2 3" key="1">
    <citation type="journal article" date="2021" name="Int. J. Syst. Evol. Microbiol.">
        <title>Reticulibacter mediterranei gen. nov., sp. nov., within the new family Reticulibacteraceae fam. nov., and Ktedonospora formicarum gen. nov., sp. nov., Ktedonobacter robiniae sp. nov., Dictyobacter formicarum sp. nov. and Dictyobacter arantiisoli sp. nov., belonging to the class Ktedonobacteria.</title>
        <authorList>
            <person name="Yabe S."/>
            <person name="Zheng Y."/>
            <person name="Wang C.M."/>
            <person name="Sakai Y."/>
            <person name="Abe K."/>
            <person name="Yokota A."/>
            <person name="Donadio S."/>
            <person name="Cavaletti L."/>
            <person name="Monciardini P."/>
        </authorList>
    </citation>
    <scope>NUCLEOTIDE SEQUENCE [LARGE SCALE GENOMIC DNA]</scope>
    <source>
        <strain evidence="2 3">SOSP1-30</strain>
    </source>
</reference>
<dbReference type="Proteomes" id="UP000654345">
    <property type="component" value="Unassembled WGS sequence"/>
</dbReference>
<proteinExistence type="predicted"/>
<gene>
    <name evidence="2" type="ORF">KSB_45810</name>
</gene>